<comment type="subunit">
    <text evidence="6">Homotrimer.</text>
</comment>
<sequence>MNSLIKFSQEVEQAINDRKPIVALESTIISHGMPYPQNVEMARTVEQIIRDHGAVPATIAIMNGELKVGLEAEDLELLATAENVSKVSRRDLSEVIASKGLGATTVATTMIIAHMAGIKVFVTGGIGGVHRGYEEHMDVSADLVELGQTPVTVVCAGAKAILDLPRTLEYLETQGVPVMGYQTDYLPAFFSSTSDYKLNSRVDSALEVAQRMVAADMMELKGAHLVANPIPKEHEIPQSEIDGIIAQALAEEREAGVKGKDSTPFLLAKIVELTEGRSLAANIELVYNNARLGAEIAAEYHQIKNAQEAMKNISFV</sequence>
<dbReference type="InterPro" id="IPR022830">
    <property type="entry name" value="Indigdn_synthA-like"/>
</dbReference>
<dbReference type="GO" id="GO:0046872">
    <property type="term" value="F:metal ion binding"/>
    <property type="evidence" value="ECO:0007669"/>
    <property type="project" value="UniProtKB-KW"/>
</dbReference>
<evidence type="ECO:0000256" key="3">
    <source>
        <dbReference type="ARBA" id="ARBA00023211"/>
    </source>
</evidence>
<feature type="binding site" evidence="6">
    <location>
        <begin position="140"/>
        <end position="142"/>
    </location>
    <ligand>
        <name>substrate</name>
    </ligand>
</feature>
<dbReference type="GO" id="GO:0016798">
    <property type="term" value="F:hydrolase activity, acting on glycosyl bonds"/>
    <property type="evidence" value="ECO:0007669"/>
    <property type="project" value="UniProtKB-KW"/>
</dbReference>
<comment type="function">
    <text evidence="6">Catalyzes the reversible cleavage of pseudouridine 5'-phosphate (PsiMP) to ribose 5-phosphate and uracil. Functions biologically in the cleavage direction, as part of a pseudouridine degradation pathway.</text>
</comment>
<dbReference type="RefSeq" id="WP_006701526.1">
    <property type="nucleotide sequence ID" value="NZ_PKHE01000007.1"/>
</dbReference>
<evidence type="ECO:0000313" key="7">
    <source>
        <dbReference type="EMBL" id="PKY89544.1"/>
    </source>
</evidence>
<reference evidence="7 8" key="1">
    <citation type="submission" date="2017-12" db="EMBL/GenBank/DDBJ databases">
        <title>Phylogenetic diversity of female urinary microbiome.</title>
        <authorList>
            <person name="Thomas-White K."/>
            <person name="Wolfe A.J."/>
        </authorList>
    </citation>
    <scope>NUCLEOTIDE SEQUENCE [LARGE SCALE GENOMIC DNA]</scope>
    <source>
        <strain evidence="7 8">UMB0898</strain>
    </source>
</reference>
<dbReference type="GO" id="GO:0005737">
    <property type="term" value="C:cytoplasm"/>
    <property type="evidence" value="ECO:0007669"/>
    <property type="project" value="TreeGrafter"/>
</dbReference>
<evidence type="ECO:0000256" key="6">
    <source>
        <dbReference type="HAMAP-Rule" id="MF_01876"/>
    </source>
</evidence>
<dbReference type="SUPFAM" id="SSF110581">
    <property type="entry name" value="Indigoidine synthase A-like"/>
    <property type="match status" value="1"/>
</dbReference>
<feature type="active site" description="Nucleophile" evidence="6">
    <location>
        <position position="159"/>
    </location>
</feature>
<dbReference type="PANTHER" id="PTHR42909:SF1">
    <property type="entry name" value="CARBOHYDRATE KINASE PFKB DOMAIN-CONTAINING PROTEIN"/>
    <property type="match status" value="1"/>
</dbReference>
<comment type="cofactor">
    <cofactor evidence="6">
        <name>Mn(2+)</name>
        <dbReference type="ChEBI" id="CHEBI:29035"/>
    </cofactor>
    <text evidence="6">Binds 1 Mn(2+) ion per subunit.</text>
</comment>
<organism evidence="7 8">
    <name type="scientific">Falseniella ignava</name>
    <dbReference type="NCBI Taxonomy" id="137730"/>
    <lineage>
        <taxon>Bacteria</taxon>
        <taxon>Bacillati</taxon>
        <taxon>Bacillota</taxon>
        <taxon>Bacilli</taxon>
        <taxon>Lactobacillales</taxon>
        <taxon>Aerococcaceae</taxon>
        <taxon>Falseniella</taxon>
    </lineage>
</organism>
<protein>
    <recommendedName>
        <fullName evidence="6">Pseudouridine-5'-phosphate glycosidase</fullName>
        <shortName evidence="6">PsiMP glycosidase</shortName>
        <ecNumber evidence="6">4.2.1.70</ecNumber>
    </recommendedName>
</protein>
<evidence type="ECO:0000256" key="4">
    <source>
        <dbReference type="ARBA" id="ARBA00023239"/>
    </source>
</evidence>
<dbReference type="Gene3D" id="3.40.1790.10">
    <property type="entry name" value="Indigoidine synthase domain"/>
    <property type="match status" value="1"/>
</dbReference>
<feature type="binding site" evidence="6">
    <location>
        <position position="86"/>
    </location>
    <ligand>
        <name>substrate</name>
    </ligand>
</feature>
<dbReference type="Proteomes" id="UP000234384">
    <property type="component" value="Unassembled WGS sequence"/>
</dbReference>
<feature type="binding site" evidence="6">
    <location>
        <position position="106"/>
    </location>
    <ligand>
        <name>substrate</name>
    </ligand>
</feature>
<evidence type="ECO:0000256" key="1">
    <source>
        <dbReference type="ARBA" id="ARBA00022723"/>
    </source>
</evidence>
<evidence type="ECO:0000256" key="2">
    <source>
        <dbReference type="ARBA" id="ARBA00022801"/>
    </source>
</evidence>
<keyword evidence="5 6" id="KW-0326">Glycosidase</keyword>
<comment type="caution">
    <text evidence="7">The sequence shown here is derived from an EMBL/GenBank/DDBJ whole genome shotgun (WGS) entry which is preliminary data.</text>
</comment>
<accession>A0A2I1K1J9</accession>
<keyword evidence="3 6" id="KW-0464">Manganese</keyword>
<feature type="active site" description="Proton donor" evidence="6">
    <location>
        <position position="25"/>
    </location>
</feature>
<dbReference type="EMBL" id="PKHE01000007">
    <property type="protein sequence ID" value="PKY89544.1"/>
    <property type="molecule type" value="Genomic_DNA"/>
</dbReference>
<keyword evidence="4 6" id="KW-0456">Lyase</keyword>
<dbReference type="EC" id="4.2.1.70" evidence="6"/>
<dbReference type="GO" id="GO:0046113">
    <property type="term" value="P:nucleobase catabolic process"/>
    <property type="evidence" value="ECO:0007669"/>
    <property type="project" value="UniProtKB-UniRule"/>
</dbReference>
<dbReference type="GO" id="GO:0004730">
    <property type="term" value="F:pseudouridylate synthase activity"/>
    <property type="evidence" value="ECO:0007669"/>
    <property type="project" value="UniProtKB-UniRule"/>
</dbReference>
<name>A0A2I1K1J9_9LACT</name>
<dbReference type="AlphaFoldDB" id="A0A2I1K1J9"/>
<comment type="similarity">
    <text evidence="6">Belongs to the pseudouridine-5'-phosphate glycosidase family.</text>
</comment>
<dbReference type="PANTHER" id="PTHR42909">
    <property type="entry name" value="ZGC:136858"/>
    <property type="match status" value="1"/>
</dbReference>
<keyword evidence="2 6" id="KW-0378">Hydrolase</keyword>
<evidence type="ECO:0000256" key="5">
    <source>
        <dbReference type="ARBA" id="ARBA00023295"/>
    </source>
</evidence>
<comment type="catalytic activity">
    <reaction evidence="6">
        <text>D-ribose 5-phosphate + uracil = psi-UMP + H2O</text>
        <dbReference type="Rhea" id="RHEA:18337"/>
        <dbReference type="ChEBI" id="CHEBI:15377"/>
        <dbReference type="ChEBI" id="CHEBI:17568"/>
        <dbReference type="ChEBI" id="CHEBI:58380"/>
        <dbReference type="ChEBI" id="CHEBI:78346"/>
        <dbReference type="EC" id="4.2.1.70"/>
    </reaction>
</comment>
<dbReference type="OrthoDB" id="9805870at2"/>
<evidence type="ECO:0000313" key="8">
    <source>
        <dbReference type="Proteomes" id="UP000234384"/>
    </source>
</evidence>
<dbReference type="InterPro" id="IPR007342">
    <property type="entry name" value="PsuG"/>
</dbReference>
<gene>
    <name evidence="6" type="primary">psuG</name>
    <name evidence="7" type="ORF">CYJ57_04055</name>
</gene>
<dbReference type="Pfam" id="PF04227">
    <property type="entry name" value="Indigoidine_A"/>
    <property type="match status" value="1"/>
</dbReference>
<feature type="binding site" evidence="6">
    <location>
        <position position="138"/>
    </location>
    <ligand>
        <name>Mn(2+)</name>
        <dbReference type="ChEBI" id="CHEBI:29035"/>
    </ligand>
</feature>
<dbReference type="HAMAP" id="MF_01876">
    <property type="entry name" value="PsiMP_glycosidase"/>
    <property type="match status" value="1"/>
</dbReference>
<proteinExistence type="inferred from homology"/>
<keyword evidence="1 6" id="KW-0479">Metal-binding</keyword>